<evidence type="ECO:0000313" key="1">
    <source>
        <dbReference type="EMBL" id="TKV92028.1"/>
    </source>
</evidence>
<accession>A0A4U6SVB7</accession>
<dbReference type="EMBL" id="CM016560">
    <property type="protein sequence ID" value="TKV92028.1"/>
    <property type="molecule type" value="Genomic_DNA"/>
</dbReference>
<name>A0A4U6SVB7_SETVI</name>
<sequence>MEPLEFVYVFSCLMIKKNSTCGGKTALGLFSKREDLLTQVEKTPEPLPRPYPGACNPCETTTRLATTATTPSRRAQTNHSYDLAWALTCALVMVTEPEECYWDHLTNSARGPFASCLMITLENIIWCSHSVIQL</sequence>
<protein>
    <submittedName>
        <fullName evidence="1">Uncharacterized protein</fullName>
    </submittedName>
</protein>
<keyword evidence="2" id="KW-1185">Reference proteome</keyword>
<dbReference type="Proteomes" id="UP000298652">
    <property type="component" value="Chromosome 9"/>
</dbReference>
<evidence type="ECO:0000313" key="2">
    <source>
        <dbReference type="Proteomes" id="UP000298652"/>
    </source>
</evidence>
<organism evidence="1 2">
    <name type="scientific">Setaria viridis</name>
    <name type="common">Green bristlegrass</name>
    <name type="synonym">Setaria italica subsp. viridis</name>
    <dbReference type="NCBI Taxonomy" id="4556"/>
    <lineage>
        <taxon>Eukaryota</taxon>
        <taxon>Viridiplantae</taxon>
        <taxon>Streptophyta</taxon>
        <taxon>Embryophyta</taxon>
        <taxon>Tracheophyta</taxon>
        <taxon>Spermatophyta</taxon>
        <taxon>Magnoliopsida</taxon>
        <taxon>Liliopsida</taxon>
        <taxon>Poales</taxon>
        <taxon>Poaceae</taxon>
        <taxon>PACMAD clade</taxon>
        <taxon>Panicoideae</taxon>
        <taxon>Panicodae</taxon>
        <taxon>Paniceae</taxon>
        <taxon>Cenchrinae</taxon>
        <taxon>Setaria</taxon>
    </lineage>
</organism>
<dbReference type="AlphaFoldDB" id="A0A4U6SVB7"/>
<gene>
    <name evidence="1" type="ORF">SEVIR_9G137000v2</name>
</gene>
<proteinExistence type="predicted"/>
<dbReference type="Gramene" id="TKV92028">
    <property type="protein sequence ID" value="TKV92028"/>
    <property type="gene ID" value="SEVIR_9G137000v2"/>
</dbReference>
<reference evidence="1" key="1">
    <citation type="submission" date="2019-03" db="EMBL/GenBank/DDBJ databases">
        <title>WGS assembly of Setaria viridis.</title>
        <authorList>
            <person name="Huang P."/>
            <person name="Jenkins J."/>
            <person name="Grimwood J."/>
            <person name="Barry K."/>
            <person name="Healey A."/>
            <person name="Mamidi S."/>
            <person name="Sreedasyam A."/>
            <person name="Shu S."/>
            <person name="Feldman M."/>
            <person name="Wu J."/>
            <person name="Yu Y."/>
            <person name="Chen C."/>
            <person name="Johnson J."/>
            <person name="Rokhsar D."/>
            <person name="Baxter I."/>
            <person name="Schmutz J."/>
            <person name="Brutnell T."/>
            <person name="Kellogg E."/>
        </authorList>
    </citation>
    <scope>NUCLEOTIDE SEQUENCE [LARGE SCALE GENOMIC DNA]</scope>
</reference>